<protein>
    <recommendedName>
        <fullName evidence="6">ANTAR domain-containing protein</fullName>
    </recommendedName>
</protein>
<sequence>MRKPSAVVKGNLGNLNSSATTRTVTVTDQAGMEAAHLRVAELVQGLHNRPDTDSETVVAELAEHAAAEIPGAQYAGITLTRNAKEIETPAATHHWPLLLDKIQQRHLEGPCLTAAWEEKTIHVVDLKTDDRFPKYREDALAETPIRSIMAFQMFIAGKTLGALNVYSEQPGVFDAESRNFGLIFAAHSSVAWNSARRDEQFRRALSSRDVIGQAKGMVMERYGVSAVQAFDLLRKLSQDSNVPLIQIATDLVASTQSPESTGTDQSLSLKASQSNSA</sequence>
<dbReference type="Proteomes" id="UP000570517">
    <property type="component" value="Unassembled WGS sequence"/>
</dbReference>
<proteinExistence type="predicted"/>
<evidence type="ECO:0000256" key="1">
    <source>
        <dbReference type="ARBA" id="ARBA00022679"/>
    </source>
</evidence>
<feature type="domain" description="ANTAR" evidence="6">
    <location>
        <begin position="191"/>
        <end position="252"/>
    </location>
</feature>
<dbReference type="Pfam" id="PF03861">
    <property type="entry name" value="ANTAR"/>
    <property type="match status" value="1"/>
</dbReference>
<keyword evidence="4" id="KW-0804">Transcription</keyword>
<dbReference type="InterPro" id="IPR003018">
    <property type="entry name" value="GAF"/>
</dbReference>
<accession>A0A850PPH0</accession>
<dbReference type="InterPro" id="IPR036388">
    <property type="entry name" value="WH-like_DNA-bd_sf"/>
</dbReference>
<dbReference type="Gene3D" id="3.30.450.40">
    <property type="match status" value="1"/>
</dbReference>
<dbReference type="EMBL" id="JABFYL010000021">
    <property type="protein sequence ID" value="NVN50030.1"/>
    <property type="molecule type" value="Genomic_DNA"/>
</dbReference>
<dbReference type="GO" id="GO:0016301">
    <property type="term" value="F:kinase activity"/>
    <property type="evidence" value="ECO:0007669"/>
    <property type="project" value="UniProtKB-KW"/>
</dbReference>
<name>A0A850PPH0_9MYCO</name>
<dbReference type="GO" id="GO:0003723">
    <property type="term" value="F:RNA binding"/>
    <property type="evidence" value="ECO:0007669"/>
    <property type="project" value="InterPro"/>
</dbReference>
<dbReference type="InterPro" id="IPR011006">
    <property type="entry name" value="CheY-like_superfamily"/>
</dbReference>
<evidence type="ECO:0000256" key="5">
    <source>
        <dbReference type="SAM" id="MobiDB-lite"/>
    </source>
</evidence>
<evidence type="ECO:0000256" key="2">
    <source>
        <dbReference type="ARBA" id="ARBA00022777"/>
    </source>
</evidence>
<evidence type="ECO:0000313" key="8">
    <source>
        <dbReference type="Proteomes" id="UP000570517"/>
    </source>
</evidence>
<dbReference type="InterPro" id="IPR005561">
    <property type="entry name" value="ANTAR"/>
</dbReference>
<dbReference type="Gene3D" id="1.10.10.10">
    <property type="entry name" value="Winged helix-like DNA-binding domain superfamily/Winged helix DNA-binding domain"/>
    <property type="match status" value="1"/>
</dbReference>
<keyword evidence="8" id="KW-1185">Reference proteome</keyword>
<feature type="region of interest" description="Disordered" evidence="5">
    <location>
        <begin position="255"/>
        <end position="277"/>
    </location>
</feature>
<reference evidence="7 8" key="1">
    <citation type="submission" date="2020-05" db="EMBL/GenBank/DDBJ databases">
        <title>Draft genome sequence of Mycobacterium hippocampi DL, isolated from European seabass, Dicentrarchus labrax, reared in fish farms.</title>
        <authorList>
            <person name="Stathopoulou P."/>
            <person name="Asimakis E."/>
            <person name="Tzokas K."/>
            <person name="Batargias C."/>
            <person name="Tsiamis G."/>
        </authorList>
    </citation>
    <scope>NUCLEOTIDE SEQUENCE [LARGE SCALE GENOMIC DNA]</scope>
    <source>
        <strain evidence="7 8">DL</strain>
    </source>
</reference>
<keyword evidence="1" id="KW-0808">Transferase</keyword>
<dbReference type="AlphaFoldDB" id="A0A850PPH0"/>
<keyword evidence="2" id="KW-0418">Kinase</keyword>
<dbReference type="SMART" id="SM01012">
    <property type="entry name" value="ANTAR"/>
    <property type="match status" value="1"/>
</dbReference>
<dbReference type="InterPro" id="IPR012074">
    <property type="entry name" value="GAF_ANTAR"/>
</dbReference>
<gene>
    <name evidence="7" type="ORF">HLY00_879</name>
</gene>
<dbReference type="SUPFAM" id="SSF55781">
    <property type="entry name" value="GAF domain-like"/>
    <property type="match status" value="1"/>
</dbReference>
<dbReference type="PIRSF" id="PIRSF036625">
    <property type="entry name" value="GAF_ANTAR"/>
    <property type="match status" value="1"/>
</dbReference>
<dbReference type="InterPro" id="IPR029016">
    <property type="entry name" value="GAF-like_dom_sf"/>
</dbReference>
<evidence type="ECO:0000259" key="6">
    <source>
        <dbReference type="PROSITE" id="PS50921"/>
    </source>
</evidence>
<keyword evidence="3" id="KW-0805">Transcription regulation</keyword>
<organism evidence="7 8">
    <name type="scientific">Mycolicibacterium hippocampi</name>
    <dbReference type="NCBI Taxonomy" id="659824"/>
    <lineage>
        <taxon>Bacteria</taxon>
        <taxon>Bacillati</taxon>
        <taxon>Actinomycetota</taxon>
        <taxon>Actinomycetes</taxon>
        <taxon>Mycobacteriales</taxon>
        <taxon>Mycobacteriaceae</taxon>
        <taxon>Mycolicibacterium</taxon>
    </lineage>
</organism>
<comment type="caution">
    <text evidence="7">The sequence shown here is derived from an EMBL/GenBank/DDBJ whole genome shotgun (WGS) entry which is preliminary data.</text>
</comment>
<evidence type="ECO:0000256" key="4">
    <source>
        <dbReference type="ARBA" id="ARBA00023163"/>
    </source>
</evidence>
<dbReference type="PROSITE" id="PS50921">
    <property type="entry name" value="ANTAR"/>
    <property type="match status" value="1"/>
</dbReference>
<evidence type="ECO:0000256" key="3">
    <source>
        <dbReference type="ARBA" id="ARBA00023015"/>
    </source>
</evidence>
<dbReference type="Pfam" id="PF13185">
    <property type="entry name" value="GAF_2"/>
    <property type="match status" value="1"/>
</dbReference>
<dbReference type="SUPFAM" id="SSF52172">
    <property type="entry name" value="CheY-like"/>
    <property type="match status" value="1"/>
</dbReference>
<evidence type="ECO:0000313" key="7">
    <source>
        <dbReference type="EMBL" id="NVN50030.1"/>
    </source>
</evidence>